<dbReference type="EMBL" id="JBHUMJ010000002">
    <property type="protein sequence ID" value="MFD2701039.1"/>
    <property type="molecule type" value="Genomic_DNA"/>
</dbReference>
<evidence type="ECO:0000313" key="3">
    <source>
        <dbReference type="Proteomes" id="UP001597540"/>
    </source>
</evidence>
<comment type="caution">
    <text evidence="2">The sequence shown here is derived from an EMBL/GenBank/DDBJ whole genome shotgun (WGS) entry which is preliminary data.</text>
</comment>
<dbReference type="Proteomes" id="UP001597540">
    <property type="component" value="Unassembled WGS sequence"/>
</dbReference>
<dbReference type="RefSeq" id="WP_379262166.1">
    <property type="nucleotide sequence ID" value="NZ_JBHUMJ010000002.1"/>
</dbReference>
<proteinExistence type="predicted"/>
<feature type="domain" description="DUF3885" evidence="1">
    <location>
        <begin position="12"/>
        <end position="179"/>
    </location>
</feature>
<dbReference type="InterPro" id="IPR024976">
    <property type="entry name" value="DUF3885"/>
</dbReference>
<accession>A0ABW5SPA4</accession>
<organism evidence="2 3">
    <name type="scientific">Paenibacillus shunpengii</name>
    <dbReference type="NCBI Taxonomy" id="2054424"/>
    <lineage>
        <taxon>Bacteria</taxon>
        <taxon>Bacillati</taxon>
        <taxon>Bacillota</taxon>
        <taxon>Bacilli</taxon>
        <taxon>Bacillales</taxon>
        <taxon>Paenibacillaceae</taxon>
        <taxon>Paenibacillus</taxon>
    </lineage>
</organism>
<sequence length="302" mass="36038">MNIVEEMITKGVSIRYELGVESLKDEEYRIECIHRAHTILCSIFNPEDDVTFIHRTFHDVKDKPTDKIRLKRFFRTQIKQLRSYTTSHWYEEPDDQMYIRQWAVDVKMKDIRIAYVIECIYNSDFARKPTSDGQIYLYNKRNGILFHMYDDRGCDVCSLDQNVLLPLYHLHRKWILDYDRYDIDQLFNEGLTGITETKEERELRQKLNDQKVADSKMDLTIDNTSNVSHHFEIPTAHATKFAEEVSLTGFTVRQISEENKRTKFEVSKVEMITLIDYQTHLMSMYGKKYGAYTGWSYQQMKR</sequence>
<keyword evidence="3" id="KW-1185">Reference proteome</keyword>
<reference evidence="3" key="1">
    <citation type="journal article" date="2019" name="Int. J. Syst. Evol. Microbiol.">
        <title>The Global Catalogue of Microorganisms (GCM) 10K type strain sequencing project: providing services to taxonomists for standard genome sequencing and annotation.</title>
        <authorList>
            <consortium name="The Broad Institute Genomics Platform"/>
            <consortium name="The Broad Institute Genome Sequencing Center for Infectious Disease"/>
            <person name="Wu L."/>
            <person name="Ma J."/>
        </authorList>
    </citation>
    <scope>NUCLEOTIDE SEQUENCE [LARGE SCALE GENOMIC DNA]</scope>
    <source>
        <strain evidence="3">KCTC 33849</strain>
    </source>
</reference>
<gene>
    <name evidence="2" type="ORF">ACFSVM_11230</name>
</gene>
<evidence type="ECO:0000259" key="1">
    <source>
        <dbReference type="Pfam" id="PF13021"/>
    </source>
</evidence>
<name>A0ABW5SPA4_9BACL</name>
<dbReference type="Pfam" id="PF13021">
    <property type="entry name" value="DUF3885"/>
    <property type="match status" value="1"/>
</dbReference>
<evidence type="ECO:0000313" key="2">
    <source>
        <dbReference type="EMBL" id="MFD2701039.1"/>
    </source>
</evidence>
<protein>
    <submittedName>
        <fullName evidence="2">DUF3885 domain-containing protein</fullName>
    </submittedName>
</protein>